<feature type="transmembrane region" description="Helical" evidence="1">
    <location>
        <begin position="12"/>
        <end position="35"/>
    </location>
</feature>
<sequence length="46" mass="4928">MSRYSGYGDQQISNGILFIIALFFLSCAGCGSGNYGGGYVQNYKCC</sequence>
<evidence type="ECO:0000313" key="3">
    <source>
        <dbReference type="Proteomes" id="UP000190080"/>
    </source>
</evidence>
<gene>
    <name evidence="2" type="ORF">CLORY_32790</name>
</gene>
<evidence type="ECO:0000313" key="2">
    <source>
        <dbReference type="EMBL" id="OPJ59437.1"/>
    </source>
</evidence>
<keyword evidence="3" id="KW-1185">Reference proteome</keyword>
<organism evidence="2 3">
    <name type="scientific">Clostridium oryzae</name>
    <dbReference type="NCBI Taxonomy" id="1450648"/>
    <lineage>
        <taxon>Bacteria</taxon>
        <taxon>Bacillati</taxon>
        <taxon>Bacillota</taxon>
        <taxon>Clostridia</taxon>
        <taxon>Eubacteriales</taxon>
        <taxon>Clostridiaceae</taxon>
        <taxon>Clostridium</taxon>
    </lineage>
</organism>
<keyword evidence="1" id="KW-1133">Transmembrane helix</keyword>
<proteinExistence type="predicted"/>
<dbReference type="Proteomes" id="UP000190080">
    <property type="component" value="Unassembled WGS sequence"/>
</dbReference>
<dbReference type="AlphaFoldDB" id="A0A1V4IIV9"/>
<dbReference type="RefSeq" id="WP_169911656.1">
    <property type="nucleotide sequence ID" value="NZ_MZGV01000044.1"/>
</dbReference>
<evidence type="ECO:0000256" key="1">
    <source>
        <dbReference type="SAM" id="Phobius"/>
    </source>
</evidence>
<accession>A0A1V4IIV9</accession>
<keyword evidence="1" id="KW-0472">Membrane</keyword>
<dbReference type="PROSITE" id="PS51257">
    <property type="entry name" value="PROKAR_LIPOPROTEIN"/>
    <property type="match status" value="1"/>
</dbReference>
<reference evidence="2 3" key="1">
    <citation type="submission" date="2017-03" db="EMBL/GenBank/DDBJ databases">
        <title>Genome sequence of Clostridium oryzae DSM 28571.</title>
        <authorList>
            <person name="Poehlein A."/>
            <person name="Daniel R."/>
        </authorList>
    </citation>
    <scope>NUCLEOTIDE SEQUENCE [LARGE SCALE GENOMIC DNA]</scope>
    <source>
        <strain evidence="2 3">DSM 28571</strain>
    </source>
</reference>
<dbReference type="EMBL" id="MZGV01000044">
    <property type="protein sequence ID" value="OPJ59437.1"/>
    <property type="molecule type" value="Genomic_DNA"/>
</dbReference>
<protein>
    <submittedName>
        <fullName evidence="2">Uncharacterized protein</fullName>
    </submittedName>
</protein>
<comment type="caution">
    <text evidence="2">The sequence shown here is derived from an EMBL/GenBank/DDBJ whole genome shotgun (WGS) entry which is preliminary data.</text>
</comment>
<keyword evidence="1" id="KW-0812">Transmembrane</keyword>
<name>A0A1V4IIV9_9CLOT</name>